<protein>
    <submittedName>
        <fullName evidence="2">Uncharacterized protein</fullName>
    </submittedName>
</protein>
<name>A0A1X7AK29_9GAMM</name>
<dbReference type="AlphaFoldDB" id="A0A1X7AK29"/>
<proteinExistence type="predicted"/>
<dbReference type="Proteomes" id="UP000196573">
    <property type="component" value="Unassembled WGS sequence"/>
</dbReference>
<evidence type="ECO:0000256" key="1">
    <source>
        <dbReference type="SAM" id="MobiDB-lite"/>
    </source>
</evidence>
<evidence type="ECO:0000313" key="3">
    <source>
        <dbReference type="Proteomes" id="UP000196573"/>
    </source>
</evidence>
<gene>
    <name evidence="2" type="ORF">EHSB41UT_02441</name>
</gene>
<feature type="region of interest" description="Disordered" evidence="1">
    <location>
        <begin position="1"/>
        <end position="38"/>
    </location>
</feature>
<accession>A0A1X7AK29</accession>
<organism evidence="2 3">
    <name type="scientific">Parendozoicomonas haliclonae</name>
    <dbReference type="NCBI Taxonomy" id="1960125"/>
    <lineage>
        <taxon>Bacteria</taxon>
        <taxon>Pseudomonadati</taxon>
        <taxon>Pseudomonadota</taxon>
        <taxon>Gammaproteobacteria</taxon>
        <taxon>Oceanospirillales</taxon>
        <taxon>Endozoicomonadaceae</taxon>
        <taxon>Parendozoicomonas</taxon>
    </lineage>
</organism>
<dbReference type="RefSeq" id="WP_133060494.1">
    <property type="nucleotide sequence ID" value="NZ_CBCSCN010000003.1"/>
</dbReference>
<evidence type="ECO:0000313" key="2">
    <source>
        <dbReference type="EMBL" id="SMA47512.1"/>
    </source>
</evidence>
<sequence>MGLSSNGVSQPTGSSLPLTGYQSLSKQDPLSQSSGSFRQHSVVNLKTAPWLPSSNSFDNLQAQRKTLSEYNVQITAPKPETMVSPDFWLDSLVKDAAEDHLDKGLVEYTNMDDVIDADYELTMIDFVDDQESPPKEVRFGSIQSREMTIEDQDQPDSLEDIIDALRQDYPSIKALLKGRSELAERVQESEMLNQAFNRCVVEELGASISQLLVSDLYAASQKHKQPVERFGDLLGKLSDSNRLSGMLSNNYLNEETSVGQSLQTWLSLTGEKVAPEESELTEQLVQTVARELADQLEELDISYQAAGDINKFNK</sequence>
<keyword evidence="3" id="KW-1185">Reference proteome</keyword>
<reference evidence="2 3" key="1">
    <citation type="submission" date="2017-03" db="EMBL/GenBank/DDBJ databases">
        <authorList>
            <person name="Afonso C.L."/>
            <person name="Miller P.J."/>
            <person name="Scott M.A."/>
            <person name="Spackman E."/>
            <person name="Goraichik I."/>
            <person name="Dimitrov K.M."/>
            <person name="Suarez D.L."/>
            <person name="Swayne D.E."/>
        </authorList>
    </citation>
    <scope>NUCLEOTIDE SEQUENCE [LARGE SCALE GENOMIC DNA]</scope>
    <source>
        <strain evidence="2">SB41UT1</strain>
    </source>
</reference>
<dbReference type="EMBL" id="FWPT01000005">
    <property type="protein sequence ID" value="SMA47512.1"/>
    <property type="molecule type" value="Genomic_DNA"/>
</dbReference>